<sequence>MPSAKYPKPIRRYPCTVPLSEETYLEAKHRQAQLVELARKVANIKSCVDTGPPKTHVSVKVKLKKLMEEGLKLAELEFNNRLMLKRIINAMNAPATTDNHLNIQNRPFRPVPSFCRLDPDAKKIDHSRCLRDDREMFQPFPSIRRSPKQLTSPPQYEFASTRTTQLRAKEVKKRARQWKTFGLKPQKPKARSEEAEPVQNVAFNADSFKQKKDPSIKDNSSGKSKNRSASATGPYPPPAVTHTCDPLVIEHSNISSPKVPPGPGSPNVLDAKKTSPVLPSAARPRAQPDKSPQAVIGTVEVKGCVADRRSADKNSSFLARMCRDTSSSEGELDETIIASEDIPSRPASRECHSTSSEGTDSEERALPLPKAAEKVLTIPQAGRRTRSQQAPRLPEKRKTGQEECEDYQKRTTSGGRQKGKEVSIGTSSRAERSHADNTSDDGEDLPLSSWVSSPELSSSTSPVSGRMAPQHSDKEYVEDFTSSSQRSSQRSGMESEGEASSKHLSRQE</sequence>
<comment type="caution">
    <text evidence="3">The sequence shown here is derived from an EMBL/GenBank/DDBJ whole genome shotgun (WGS) entry which is preliminary data.</text>
</comment>
<feature type="compositionally biased region" description="Basic and acidic residues" evidence="2">
    <location>
        <begin position="499"/>
        <end position="508"/>
    </location>
</feature>
<evidence type="ECO:0000256" key="2">
    <source>
        <dbReference type="SAM" id="MobiDB-lite"/>
    </source>
</evidence>
<feature type="compositionally biased region" description="Low complexity" evidence="2">
    <location>
        <begin position="482"/>
        <end position="491"/>
    </location>
</feature>
<keyword evidence="4" id="KW-1185">Reference proteome</keyword>
<feature type="compositionally biased region" description="Polar residues" evidence="2">
    <location>
        <begin position="217"/>
        <end position="231"/>
    </location>
</feature>
<protein>
    <submittedName>
        <fullName evidence="3">Uncharacterized protein</fullName>
    </submittedName>
</protein>
<dbReference type="PANTHER" id="PTHR33768">
    <property type="entry name" value="MIP11318P"/>
    <property type="match status" value="1"/>
</dbReference>
<dbReference type="Pfam" id="PF13879">
    <property type="entry name" value="Hmw_CFAP97"/>
    <property type="match status" value="1"/>
</dbReference>
<feature type="region of interest" description="Disordered" evidence="2">
    <location>
        <begin position="139"/>
        <end position="294"/>
    </location>
</feature>
<organism evidence="3 4">
    <name type="scientific">Pomacea canaliculata</name>
    <name type="common">Golden apple snail</name>
    <dbReference type="NCBI Taxonomy" id="400727"/>
    <lineage>
        <taxon>Eukaryota</taxon>
        <taxon>Metazoa</taxon>
        <taxon>Spiralia</taxon>
        <taxon>Lophotrochozoa</taxon>
        <taxon>Mollusca</taxon>
        <taxon>Gastropoda</taxon>
        <taxon>Caenogastropoda</taxon>
        <taxon>Architaenioglossa</taxon>
        <taxon>Ampullarioidea</taxon>
        <taxon>Ampullariidae</taxon>
        <taxon>Pomacea</taxon>
    </lineage>
</organism>
<evidence type="ECO:0000256" key="1">
    <source>
        <dbReference type="ARBA" id="ARBA00008315"/>
    </source>
</evidence>
<feature type="compositionally biased region" description="Low complexity" evidence="2">
    <location>
        <begin position="445"/>
        <end position="464"/>
    </location>
</feature>
<reference evidence="3 4" key="1">
    <citation type="submission" date="2018-04" db="EMBL/GenBank/DDBJ databases">
        <title>The genome of golden apple snail Pomacea canaliculata provides insight into stress tolerance and invasive adaptation.</title>
        <authorList>
            <person name="Liu C."/>
            <person name="Liu B."/>
            <person name="Ren Y."/>
            <person name="Zhang Y."/>
            <person name="Wang H."/>
            <person name="Li S."/>
            <person name="Jiang F."/>
            <person name="Yin L."/>
            <person name="Zhang G."/>
            <person name="Qian W."/>
            <person name="Fan W."/>
        </authorList>
    </citation>
    <scope>NUCLEOTIDE SEQUENCE [LARGE SCALE GENOMIC DNA]</scope>
    <source>
        <strain evidence="3">SZHN2017</strain>
        <tissue evidence="3">Muscle</tissue>
    </source>
</reference>
<evidence type="ECO:0000313" key="3">
    <source>
        <dbReference type="EMBL" id="PVD33953.1"/>
    </source>
</evidence>
<accession>A0A2T7PKK1</accession>
<dbReference type="Proteomes" id="UP000245119">
    <property type="component" value="Linkage Group LG3"/>
</dbReference>
<dbReference type="AlphaFoldDB" id="A0A2T7PKK1"/>
<evidence type="ECO:0000313" key="4">
    <source>
        <dbReference type="Proteomes" id="UP000245119"/>
    </source>
</evidence>
<feature type="region of interest" description="Disordered" evidence="2">
    <location>
        <begin position="307"/>
        <end position="508"/>
    </location>
</feature>
<dbReference type="InterPro" id="IPR038792">
    <property type="entry name" value="CFAP97D1/2"/>
</dbReference>
<name>A0A2T7PKK1_POMCA</name>
<dbReference type="PANTHER" id="PTHR33768:SF3">
    <property type="entry name" value="MIP11318P"/>
    <property type="match status" value="1"/>
</dbReference>
<feature type="compositionally biased region" description="Polar residues" evidence="2">
    <location>
        <begin position="148"/>
        <end position="166"/>
    </location>
</feature>
<feature type="compositionally biased region" description="Basic and acidic residues" evidence="2">
    <location>
        <begin position="393"/>
        <end position="409"/>
    </location>
</feature>
<gene>
    <name evidence="3" type="ORF">C0Q70_05215</name>
</gene>
<comment type="similarity">
    <text evidence="1">Belongs to the CFAP97 family.</text>
</comment>
<dbReference type="InterPro" id="IPR029488">
    <property type="entry name" value="Hmw/CFAP97"/>
</dbReference>
<dbReference type="EMBL" id="PZQS01000003">
    <property type="protein sequence ID" value="PVD33953.1"/>
    <property type="molecule type" value="Genomic_DNA"/>
</dbReference>
<proteinExistence type="inferred from homology"/>